<dbReference type="EMBL" id="JAOWKX010000001">
    <property type="protein sequence ID" value="MCV2883636.1"/>
    <property type="molecule type" value="Genomic_DNA"/>
</dbReference>
<keyword evidence="1" id="KW-0802">TPR repeat</keyword>
<dbReference type="RefSeq" id="WP_263710832.1">
    <property type="nucleotide sequence ID" value="NZ_JAOWKX010000001.1"/>
</dbReference>
<dbReference type="InterPro" id="IPR011990">
    <property type="entry name" value="TPR-like_helical_dom_sf"/>
</dbReference>
<proteinExistence type="predicted"/>
<evidence type="ECO:0000313" key="2">
    <source>
        <dbReference type="EMBL" id="MCV2883636.1"/>
    </source>
</evidence>
<organism evidence="2 3">
    <name type="scientific">Fluctibacter corallii</name>
    <dbReference type="NCBI Taxonomy" id="2984329"/>
    <lineage>
        <taxon>Bacteria</taxon>
        <taxon>Pseudomonadati</taxon>
        <taxon>Pseudomonadota</taxon>
        <taxon>Gammaproteobacteria</taxon>
        <taxon>Alteromonadales</taxon>
        <taxon>Alteromonadaceae</taxon>
        <taxon>Fluctibacter</taxon>
    </lineage>
</organism>
<protein>
    <submittedName>
        <fullName evidence="2">Tetratricopeptide repeat protein</fullName>
    </submittedName>
</protein>
<sequence length="439" mass="50010">MMNLRHISNIVVFASITLGIYSAPVVTGQQWVLAQESGEQQTRRTPALRSKVYEQLSRAQSLADEGKTQEALNALAMVEERASSMNSYELAMMYNFYGFIHYNVENFEDAIASFEKVIAQQPIPASFEQSTLFSLAQLNMMRGNYNKTVEYLERWESLNEGVVPAKTHVLKAQAMYQQKNYQDALGYIEAAIDAQLNSEQGFTVPENWYVLQRAIYYELKMPEKVVEVLETMVRLFDEPKYWIQLGGMYGEIGEEKKQLAVLETANQRGFITSASDMFNLAQLYYYHQAPYKSAKMMEMGMEQGVLERNLRNLKFLAQSWSLAKENDKAVPVMRQAAALSEDGQLDAQLAQILLNMEKYDEAIVAASNAIDKGGLRNAGIPHLILGMAYYNKRRFNDALNELANAENFERSRGVARQWEKFVLAEKQSSERQRVEVASD</sequence>
<accession>A0ABT3A5J4</accession>
<evidence type="ECO:0000256" key="1">
    <source>
        <dbReference type="PROSITE-ProRule" id="PRU00339"/>
    </source>
</evidence>
<dbReference type="PROSITE" id="PS50005">
    <property type="entry name" value="TPR"/>
    <property type="match status" value="1"/>
</dbReference>
<keyword evidence="3" id="KW-1185">Reference proteome</keyword>
<feature type="repeat" description="TPR" evidence="1">
    <location>
        <begin position="91"/>
        <end position="124"/>
    </location>
</feature>
<dbReference type="Proteomes" id="UP001652504">
    <property type="component" value="Unassembled WGS sequence"/>
</dbReference>
<comment type="caution">
    <text evidence="2">The sequence shown here is derived from an EMBL/GenBank/DDBJ whole genome shotgun (WGS) entry which is preliminary data.</text>
</comment>
<dbReference type="SUPFAM" id="SSF81901">
    <property type="entry name" value="HCP-like"/>
    <property type="match status" value="1"/>
</dbReference>
<evidence type="ECO:0000313" key="3">
    <source>
        <dbReference type="Proteomes" id="UP001652504"/>
    </source>
</evidence>
<dbReference type="SMART" id="SM00028">
    <property type="entry name" value="TPR"/>
    <property type="match status" value="6"/>
</dbReference>
<dbReference type="Pfam" id="PF13432">
    <property type="entry name" value="TPR_16"/>
    <property type="match status" value="1"/>
</dbReference>
<dbReference type="Pfam" id="PF12895">
    <property type="entry name" value="ANAPC3"/>
    <property type="match status" value="1"/>
</dbReference>
<name>A0ABT3A5J4_9ALTE</name>
<dbReference type="InterPro" id="IPR019734">
    <property type="entry name" value="TPR_rpt"/>
</dbReference>
<gene>
    <name evidence="2" type="ORF">OE749_02840</name>
</gene>
<dbReference type="Gene3D" id="1.25.40.10">
    <property type="entry name" value="Tetratricopeptide repeat domain"/>
    <property type="match status" value="3"/>
</dbReference>
<dbReference type="SUPFAM" id="SSF48452">
    <property type="entry name" value="TPR-like"/>
    <property type="match status" value="1"/>
</dbReference>
<reference evidence="2 3" key="1">
    <citation type="submission" date="2022-10" db="EMBL/GenBank/DDBJ databases">
        <title>Aestuariibacter sp. AA17 isolated from Montipora capitata coral fragment.</title>
        <authorList>
            <person name="Emsley S.A."/>
            <person name="Pfannmuller K.M."/>
            <person name="Loughran R.M."/>
            <person name="Shlafstein M."/>
            <person name="Papke E."/>
            <person name="Saw J.H."/>
            <person name="Ushijima B."/>
            <person name="Videau P."/>
        </authorList>
    </citation>
    <scope>NUCLEOTIDE SEQUENCE [LARGE SCALE GENOMIC DNA]</scope>
    <source>
        <strain evidence="2 3">AA17</strain>
    </source>
</reference>